<dbReference type="AlphaFoldDB" id="C2K1P7"/>
<dbReference type="InterPro" id="IPR023198">
    <property type="entry name" value="PGP-like_dom2"/>
</dbReference>
<dbReference type="EMBL" id="ACIZ01000128">
    <property type="protein sequence ID" value="EEN78768.1"/>
    <property type="molecule type" value="Genomic_DNA"/>
</dbReference>
<keyword evidence="1" id="KW-0378">Hydrolase</keyword>
<dbReference type="GO" id="GO:0008253">
    <property type="term" value="F:5'-nucleotidase activity"/>
    <property type="evidence" value="ECO:0007669"/>
    <property type="project" value="UniProtKB-EC"/>
</dbReference>
<dbReference type="InterPro" id="IPR023214">
    <property type="entry name" value="HAD_sf"/>
</dbReference>
<dbReference type="SFLD" id="SFLDS00003">
    <property type="entry name" value="Haloacid_Dehalogenase"/>
    <property type="match status" value="1"/>
</dbReference>
<reference evidence="1" key="1">
    <citation type="submission" date="2009-01" db="EMBL/GenBank/DDBJ databases">
        <authorList>
            <person name="Qin X."/>
            <person name="Bachman B."/>
            <person name="Battles P."/>
            <person name="Bell A."/>
            <person name="Bess C."/>
            <person name="Bickham C."/>
            <person name="Chaboub L."/>
            <person name="Chen D."/>
            <person name="Coyle M."/>
            <person name="Deiros D.R."/>
            <person name="Dinh H."/>
            <person name="Forbes L."/>
            <person name="Fowler G."/>
            <person name="Francisco L."/>
            <person name="Fu Q."/>
            <person name="Gubbala S."/>
            <person name="Hale W."/>
            <person name="Han Y."/>
            <person name="Hemphill L."/>
            <person name="Highlander S.K."/>
            <person name="Hirani K."/>
            <person name="Hogues M."/>
            <person name="Jackson L."/>
            <person name="Jakkamsetti A."/>
            <person name="Javaid M."/>
            <person name="Jiang H."/>
            <person name="Korchina V."/>
            <person name="Kovar C."/>
            <person name="Lara F."/>
            <person name="Lee S."/>
            <person name="Mata R."/>
            <person name="Mathew T."/>
            <person name="Moen C."/>
            <person name="Morales K."/>
            <person name="Munidasa M."/>
            <person name="Nazareth L."/>
            <person name="Ngo R."/>
            <person name="Nguyen L."/>
            <person name="Okwuonu G."/>
            <person name="Ongeri F."/>
            <person name="Patil S."/>
            <person name="Petrosino J."/>
            <person name="Pham C."/>
            <person name="Pham P."/>
            <person name="Pu L.-L."/>
            <person name="Puazo M."/>
            <person name="Raj R."/>
            <person name="Reid J."/>
            <person name="Rouhana J."/>
            <person name="Saada N."/>
            <person name="Shang Y."/>
            <person name="Simmons D."/>
            <person name="Thornton R."/>
            <person name="Warren J."/>
            <person name="Weissenberger G."/>
            <person name="Zhang J."/>
            <person name="Zhang L."/>
            <person name="Zhou C."/>
            <person name="Zhu D."/>
            <person name="Muzny D."/>
            <person name="Worley K."/>
            <person name="Gibbs R."/>
        </authorList>
    </citation>
    <scope>NUCLEOTIDE SEQUENCE [LARGE SCALE GENOMIC DNA]</scope>
    <source>
        <strain evidence="1">LMS2-1</strain>
    </source>
</reference>
<dbReference type="InterPro" id="IPR041492">
    <property type="entry name" value="HAD_2"/>
</dbReference>
<dbReference type="HOGENOM" id="CLU_045011_8_1_9"/>
<gene>
    <name evidence="1" type="primary">yjjG</name>
    <name evidence="1" type="ORF">HMPREF0539_3082</name>
</gene>
<organism evidence="1 2">
    <name type="scientific">Lacticaseibacillus rhamnosus (strain LMS2-1)</name>
    <dbReference type="NCBI Taxonomy" id="525361"/>
    <lineage>
        <taxon>Bacteria</taxon>
        <taxon>Bacillati</taxon>
        <taxon>Bacillota</taxon>
        <taxon>Bacilli</taxon>
        <taxon>Lactobacillales</taxon>
        <taxon>Lactobacillaceae</taxon>
        <taxon>Lacticaseibacillus</taxon>
    </lineage>
</organism>
<keyword evidence="2" id="KW-1185">Reference proteome</keyword>
<dbReference type="NCBIfam" id="TIGR02254">
    <property type="entry name" value="YjjG_YfnB"/>
    <property type="match status" value="1"/>
</dbReference>
<evidence type="ECO:0000313" key="2">
    <source>
        <dbReference type="Proteomes" id="UP000004525"/>
    </source>
</evidence>
<dbReference type="SUPFAM" id="SSF56784">
    <property type="entry name" value="HAD-like"/>
    <property type="match status" value="1"/>
</dbReference>
<dbReference type="PANTHER" id="PTHR47478">
    <property type="match status" value="1"/>
</dbReference>
<dbReference type="InterPro" id="IPR052550">
    <property type="entry name" value="Pyrimidine_5'-ntase_YjjG"/>
</dbReference>
<dbReference type="InterPro" id="IPR036412">
    <property type="entry name" value="HAD-like_sf"/>
</dbReference>
<dbReference type="NCBIfam" id="TIGR01549">
    <property type="entry name" value="HAD-SF-IA-v1"/>
    <property type="match status" value="1"/>
</dbReference>
<dbReference type="Gene3D" id="1.10.150.240">
    <property type="entry name" value="Putative phosphatase, domain 2"/>
    <property type="match status" value="1"/>
</dbReference>
<name>C2K1P7_LACRM</name>
<proteinExistence type="predicted"/>
<evidence type="ECO:0000313" key="1">
    <source>
        <dbReference type="EMBL" id="EEN78768.1"/>
    </source>
</evidence>
<dbReference type="InterPro" id="IPR006439">
    <property type="entry name" value="HAD-SF_hydro_IA"/>
</dbReference>
<sequence length="235" mass="27398">MNKRMEQVMYRIILFDVDDTLLDFKAGELKSLAKMFAKLKLTYTPRIEASYLKINANLWRDYEAGRITRPELFDVRFAKLFRHHRIDADPHLAERTYHHFLDQEAILLPHVMETLDALKDYRLFIVSNGIEPVQRQRLATSGLIDYFEDIFVSDSVGSPKPTVAFFDYVAKHIPRFNRNETLIMGDSLTSDIQGGINGKIDSIWFNPHFQPNRDQITPTYQLNEFSDLTKLLLAN</sequence>
<dbReference type="SFLD" id="SFLDG01129">
    <property type="entry name" value="C1.5:_HAD__Beta-PGM__Phosphata"/>
    <property type="match status" value="1"/>
</dbReference>
<dbReference type="PANTHER" id="PTHR47478:SF1">
    <property type="entry name" value="PYRIMIDINE 5'-NUCLEOTIDASE YJJG"/>
    <property type="match status" value="1"/>
</dbReference>
<dbReference type="Gene3D" id="3.40.50.1000">
    <property type="entry name" value="HAD superfamily/HAD-like"/>
    <property type="match status" value="1"/>
</dbReference>
<accession>C2K1P7</accession>
<dbReference type="InterPro" id="IPR011951">
    <property type="entry name" value="HAD-SF_hydro_IA_YjjG/PynA"/>
</dbReference>
<dbReference type="Pfam" id="PF13419">
    <property type="entry name" value="HAD_2"/>
    <property type="match status" value="1"/>
</dbReference>
<dbReference type="Proteomes" id="UP000004525">
    <property type="component" value="Unassembled WGS sequence"/>
</dbReference>
<dbReference type="EC" id="3.1.3.5" evidence="1"/>
<protein>
    <submittedName>
        <fullName evidence="1">HAD hydrolase, TIGR02254 family</fullName>
        <ecNumber evidence="1">3.1.3.5</ecNumber>
    </submittedName>
</protein>
<comment type="caution">
    <text evidence="1">The sequence shown here is derived from an EMBL/GenBank/DDBJ whole genome shotgun (WGS) entry which is preliminary data.</text>
</comment>